<evidence type="ECO:0000256" key="4">
    <source>
        <dbReference type="PROSITE-ProRule" id="PRU00335"/>
    </source>
</evidence>
<dbReference type="Pfam" id="PF16925">
    <property type="entry name" value="TetR_C_13"/>
    <property type="match status" value="1"/>
</dbReference>
<organism evidence="6 7">
    <name type="scientific">Rhizobium leguminosarum</name>
    <dbReference type="NCBI Taxonomy" id="384"/>
    <lineage>
        <taxon>Bacteria</taxon>
        <taxon>Pseudomonadati</taxon>
        <taxon>Pseudomonadota</taxon>
        <taxon>Alphaproteobacteria</taxon>
        <taxon>Hyphomicrobiales</taxon>
        <taxon>Rhizobiaceae</taxon>
        <taxon>Rhizobium/Agrobacterium group</taxon>
        <taxon>Rhizobium</taxon>
    </lineage>
</organism>
<evidence type="ECO:0000259" key="5">
    <source>
        <dbReference type="PROSITE" id="PS50977"/>
    </source>
</evidence>
<dbReference type="PANTHER" id="PTHR47506">
    <property type="entry name" value="TRANSCRIPTIONAL REGULATORY PROTEIN"/>
    <property type="match status" value="1"/>
</dbReference>
<dbReference type="InterPro" id="IPR036271">
    <property type="entry name" value="Tet_transcr_reg_TetR-rel_C_sf"/>
</dbReference>
<evidence type="ECO:0000256" key="2">
    <source>
        <dbReference type="ARBA" id="ARBA00023125"/>
    </source>
</evidence>
<dbReference type="PROSITE" id="PS50977">
    <property type="entry name" value="HTH_TETR_2"/>
    <property type="match status" value="1"/>
</dbReference>
<evidence type="ECO:0000313" key="7">
    <source>
        <dbReference type="Proteomes" id="UP000183050"/>
    </source>
</evidence>
<keyword evidence="3" id="KW-0804">Transcription</keyword>
<proteinExistence type="predicted"/>
<dbReference type="Gene3D" id="1.10.10.60">
    <property type="entry name" value="Homeodomain-like"/>
    <property type="match status" value="1"/>
</dbReference>
<dbReference type="PRINTS" id="PR00455">
    <property type="entry name" value="HTHTETR"/>
</dbReference>
<evidence type="ECO:0000313" key="6">
    <source>
        <dbReference type="EMBL" id="API52323.1"/>
    </source>
</evidence>
<feature type="domain" description="HTH tetR-type" evidence="5">
    <location>
        <begin position="37"/>
        <end position="97"/>
    </location>
</feature>
<keyword evidence="1" id="KW-0805">Transcription regulation</keyword>
<dbReference type="Proteomes" id="UP000183050">
    <property type="component" value="Chromosome"/>
</dbReference>
<accession>A0A1L3Z9J9</accession>
<dbReference type="Gene3D" id="1.10.357.10">
    <property type="entry name" value="Tetracycline Repressor, domain 2"/>
    <property type="match status" value="1"/>
</dbReference>
<sequence length="227" mass="24672">MTVPEYRKPLRISRVIIVKNTTDVKNSTARRRGRPPAFDRETVLSAARETFWAHGYEGASIADLTAAMGITPQSLYAAFNSKADLYRAALEQYRGLGADTFSALGEPIDTVSAFERILRGSAAIFSAPEHPKGCMISTAVLNCASENAVIADHVAAMRRRSLDAFTARIERGIREGDMKPETNPRALARFLGAIIQGMSVQARDGASLEELLDIAVLAIAEVARHRA</sequence>
<dbReference type="SUPFAM" id="SSF48498">
    <property type="entry name" value="Tetracyclin repressor-like, C-terminal domain"/>
    <property type="match status" value="1"/>
</dbReference>
<reference evidence="6 7" key="1">
    <citation type="submission" date="2016-11" db="EMBL/GenBank/DDBJ databases">
        <title>Rhizobium leguminosarum bv. viciae strain Vaf12 isolated from Vavilovia formosa root nodules from Russia, Dagestan.</title>
        <authorList>
            <person name="Kimeklis A."/>
        </authorList>
    </citation>
    <scope>NUCLEOTIDE SEQUENCE [LARGE SCALE GENOMIC DNA]</scope>
    <source>
        <strain evidence="6 7">Vaf-108</strain>
    </source>
</reference>
<dbReference type="PANTHER" id="PTHR47506:SF1">
    <property type="entry name" value="HTH-TYPE TRANSCRIPTIONAL REGULATOR YJDC"/>
    <property type="match status" value="1"/>
</dbReference>
<dbReference type="GO" id="GO:0003677">
    <property type="term" value="F:DNA binding"/>
    <property type="evidence" value="ECO:0007669"/>
    <property type="project" value="UniProtKB-UniRule"/>
</dbReference>
<gene>
    <name evidence="6" type="ORF">BMW22_12475</name>
</gene>
<dbReference type="InterPro" id="IPR001647">
    <property type="entry name" value="HTH_TetR"/>
</dbReference>
<dbReference type="SUPFAM" id="SSF46689">
    <property type="entry name" value="Homeodomain-like"/>
    <property type="match status" value="1"/>
</dbReference>
<keyword evidence="2 4" id="KW-0238">DNA-binding</keyword>
<dbReference type="InterPro" id="IPR011075">
    <property type="entry name" value="TetR_C"/>
</dbReference>
<evidence type="ECO:0000256" key="3">
    <source>
        <dbReference type="ARBA" id="ARBA00023163"/>
    </source>
</evidence>
<dbReference type="AlphaFoldDB" id="A0A1L3Z9J9"/>
<evidence type="ECO:0000256" key="1">
    <source>
        <dbReference type="ARBA" id="ARBA00023015"/>
    </source>
</evidence>
<protein>
    <submittedName>
        <fullName evidence="6">TetR family transcriptional regulator</fullName>
    </submittedName>
</protein>
<feature type="DNA-binding region" description="H-T-H motif" evidence="4">
    <location>
        <begin position="60"/>
        <end position="79"/>
    </location>
</feature>
<dbReference type="Pfam" id="PF00440">
    <property type="entry name" value="TetR_N"/>
    <property type="match status" value="1"/>
</dbReference>
<dbReference type="InterPro" id="IPR009057">
    <property type="entry name" value="Homeodomain-like_sf"/>
</dbReference>
<dbReference type="EMBL" id="CP018228">
    <property type="protein sequence ID" value="API52323.1"/>
    <property type="molecule type" value="Genomic_DNA"/>
</dbReference>
<name>A0A1L3Z9J9_RHILE</name>